<sequence>MPSSPTPPTPAVVASPSDVPERLLAFLDRLGAELERRGDAVALLGLGSVGRDLHRLDEHSDADFFVVVDDVAARDRYLADIDWLDAAHPVQWSFENSGAGRKALLRDGLFAEYAVFTLDEMATAGYPPGRVHWRRTDAPDGLEQPRTPVPRPEPLAHQVGEAMTNLYVGLHRDLRGERLTATRFIQGYAVDRWITVLGHLGLGRTARQDVFVVDRGVERRFDDDLLPLADLVPGYERNAHAAATLLRLLEAHVELDPSITAEVRALVERSAAAAQERAAAQASAGASSSS</sequence>
<evidence type="ECO:0000313" key="2">
    <source>
        <dbReference type="Proteomes" id="UP001500427"/>
    </source>
</evidence>
<gene>
    <name evidence="1" type="ORF">GCM10023258_03500</name>
</gene>
<dbReference type="Gene3D" id="3.30.460.10">
    <property type="entry name" value="Beta Polymerase, domain 2"/>
    <property type="match status" value="1"/>
</dbReference>
<evidence type="ECO:0000313" key="1">
    <source>
        <dbReference type="EMBL" id="GAA5017316.1"/>
    </source>
</evidence>
<evidence type="ECO:0008006" key="3">
    <source>
        <dbReference type="Google" id="ProtNLM"/>
    </source>
</evidence>
<accession>A0ABP9J1H8</accession>
<organism evidence="1 2">
    <name type="scientific">Terrabacter aeriphilus</name>
    <dbReference type="NCBI Taxonomy" id="515662"/>
    <lineage>
        <taxon>Bacteria</taxon>
        <taxon>Bacillati</taxon>
        <taxon>Actinomycetota</taxon>
        <taxon>Actinomycetes</taxon>
        <taxon>Micrococcales</taxon>
        <taxon>Intrasporangiaceae</taxon>
        <taxon>Terrabacter</taxon>
    </lineage>
</organism>
<reference evidence="2" key="1">
    <citation type="journal article" date="2019" name="Int. J. Syst. Evol. Microbiol.">
        <title>The Global Catalogue of Microorganisms (GCM) 10K type strain sequencing project: providing services to taxonomists for standard genome sequencing and annotation.</title>
        <authorList>
            <consortium name="The Broad Institute Genomics Platform"/>
            <consortium name="The Broad Institute Genome Sequencing Center for Infectious Disease"/>
            <person name="Wu L."/>
            <person name="Ma J."/>
        </authorList>
    </citation>
    <scope>NUCLEOTIDE SEQUENCE [LARGE SCALE GENOMIC DNA]</scope>
    <source>
        <strain evidence="2">JCM 17687</strain>
    </source>
</reference>
<comment type="caution">
    <text evidence="1">The sequence shown here is derived from an EMBL/GenBank/DDBJ whole genome shotgun (WGS) entry which is preliminary data.</text>
</comment>
<proteinExistence type="predicted"/>
<dbReference type="Proteomes" id="UP001500427">
    <property type="component" value="Unassembled WGS sequence"/>
</dbReference>
<dbReference type="InterPro" id="IPR043519">
    <property type="entry name" value="NT_sf"/>
</dbReference>
<keyword evidence="2" id="KW-1185">Reference proteome</keyword>
<dbReference type="EMBL" id="BAABIW010000004">
    <property type="protein sequence ID" value="GAA5017316.1"/>
    <property type="molecule type" value="Genomic_DNA"/>
</dbReference>
<protein>
    <recommendedName>
        <fullName evidence="3">Nucleotidyltransferase-like protein</fullName>
    </recommendedName>
</protein>
<name>A0ABP9J1H8_9MICO</name>
<dbReference type="RefSeq" id="WP_345505702.1">
    <property type="nucleotide sequence ID" value="NZ_BAABIW010000004.1"/>
</dbReference>